<feature type="binding site" evidence="9">
    <location>
        <position position="98"/>
    </location>
    <ligand>
        <name>a divalent metal cation</name>
        <dbReference type="ChEBI" id="CHEBI:60240"/>
    </ligand>
</feature>
<evidence type="ECO:0000256" key="5">
    <source>
        <dbReference type="ARBA" id="ARBA00022490"/>
    </source>
</evidence>
<dbReference type="HAMAP" id="MF_00060">
    <property type="entry name" value="SurE"/>
    <property type="match status" value="1"/>
</dbReference>
<dbReference type="SUPFAM" id="SSF64167">
    <property type="entry name" value="SurE-like"/>
    <property type="match status" value="1"/>
</dbReference>
<feature type="binding site" evidence="9">
    <location>
        <position position="11"/>
    </location>
    <ligand>
        <name>a divalent metal cation</name>
        <dbReference type="ChEBI" id="CHEBI:60240"/>
    </ligand>
</feature>
<comment type="cofactor">
    <cofactor evidence="2">
        <name>Mg(2+)</name>
        <dbReference type="ChEBI" id="CHEBI:18420"/>
    </cofactor>
</comment>
<dbReference type="GO" id="GO:0008254">
    <property type="term" value="F:3'-nucleotidase activity"/>
    <property type="evidence" value="ECO:0007669"/>
    <property type="project" value="TreeGrafter"/>
</dbReference>
<dbReference type="GO" id="GO:0046872">
    <property type="term" value="F:metal ion binding"/>
    <property type="evidence" value="ECO:0007669"/>
    <property type="project" value="UniProtKB-UniRule"/>
</dbReference>
<dbReference type="InterPro" id="IPR036523">
    <property type="entry name" value="SurE-like_sf"/>
</dbReference>
<feature type="domain" description="Survival protein SurE-like phosphatase/nucleotidase" evidence="10">
    <location>
        <begin position="6"/>
        <end position="188"/>
    </location>
</feature>
<evidence type="ECO:0000256" key="9">
    <source>
        <dbReference type="HAMAP-Rule" id="MF_00060"/>
    </source>
</evidence>
<reference evidence="11" key="1">
    <citation type="journal article" date="2014" name="ISME J.">
        <title>Genomic properties of Marine Group A bacteria indicate a role in the marine sulfur cycle.</title>
        <authorList>
            <person name="Wright J.J."/>
            <person name="Mewis K."/>
            <person name="Hanson N.W."/>
            <person name="Konwar K.M."/>
            <person name="Maas K.R."/>
            <person name="Hallam S.J."/>
        </authorList>
    </citation>
    <scope>NUCLEOTIDE SEQUENCE</scope>
</reference>
<dbReference type="PANTHER" id="PTHR30457">
    <property type="entry name" value="5'-NUCLEOTIDASE SURE"/>
    <property type="match status" value="1"/>
</dbReference>
<evidence type="ECO:0000256" key="2">
    <source>
        <dbReference type="ARBA" id="ARBA00001946"/>
    </source>
</evidence>
<dbReference type="GO" id="GO:0004309">
    <property type="term" value="F:exopolyphosphatase activity"/>
    <property type="evidence" value="ECO:0007669"/>
    <property type="project" value="TreeGrafter"/>
</dbReference>
<dbReference type="NCBIfam" id="NF001492">
    <property type="entry name" value="PRK00346.2-2"/>
    <property type="match status" value="1"/>
</dbReference>
<dbReference type="GO" id="GO:0000166">
    <property type="term" value="F:nucleotide binding"/>
    <property type="evidence" value="ECO:0007669"/>
    <property type="project" value="UniProtKB-KW"/>
</dbReference>
<dbReference type="FunFam" id="3.40.1210.10:FF:000001">
    <property type="entry name" value="5'/3'-nucleotidase SurE"/>
    <property type="match status" value="1"/>
</dbReference>
<evidence type="ECO:0000256" key="7">
    <source>
        <dbReference type="ARBA" id="ARBA00022741"/>
    </source>
</evidence>
<dbReference type="NCBIfam" id="NF001490">
    <property type="entry name" value="PRK00346.1-4"/>
    <property type="match status" value="1"/>
</dbReference>
<keyword evidence="5 9" id="KW-0963">Cytoplasm</keyword>
<proteinExistence type="inferred from homology"/>
<protein>
    <recommendedName>
        <fullName evidence="9">5'-nucleotidase SurE</fullName>
        <ecNumber evidence="9">3.1.3.5</ecNumber>
    </recommendedName>
    <alternativeName>
        <fullName evidence="9">Nucleoside 5'-monophosphate phosphohydrolase</fullName>
    </alternativeName>
</protein>
<comment type="similarity">
    <text evidence="4 9">Belongs to the SurE nucleotidase family.</text>
</comment>
<comment type="subcellular location">
    <subcellularLocation>
        <location evidence="3 9">Cytoplasm</location>
    </subcellularLocation>
</comment>
<accession>S4W837</accession>
<gene>
    <name evidence="9" type="primary">surE</name>
</gene>
<comment type="catalytic activity">
    <reaction evidence="1 9">
        <text>a ribonucleoside 5'-phosphate + H2O = a ribonucleoside + phosphate</text>
        <dbReference type="Rhea" id="RHEA:12484"/>
        <dbReference type="ChEBI" id="CHEBI:15377"/>
        <dbReference type="ChEBI" id="CHEBI:18254"/>
        <dbReference type="ChEBI" id="CHEBI:43474"/>
        <dbReference type="ChEBI" id="CHEBI:58043"/>
        <dbReference type="EC" id="3.1.3.5"/>
    </reaction>
</comment>
<dbReference type="EC" id="3.1.3.5" evidence="9"/>
<evidence type="ECO:0000256" key="8">
    <source>
        <dbReference type="ARBA" id="ARBA00022801"/>
    </source>
</evidence>
<sequence length="254" mass="27516">MKRPSILIANDDGIFADGIYALWEAMSDIGETTVVAPNTEKSAVGHAITISDPIRIEKVKRSGGFRGYAVNGTPADSVKIAVKAIMDKKPDIIISGINAGANIGQSLLYSGTISAATEGTFLGIPSIAISLDSIRGGDWSGAKIVAKKVVKAMMENDLPHGTLLNVNVPNCPATEFKGYQVTHQGSIYFKDSFEKREDPRGRIYYWMTGKIKNPDTKLQSDGVAIKEGYVSITPLQPQLTNFDYMDELTDWKIG</sequence>
<evidence type="ECO:0000256" key="1">
    <source>
        <dbReference type="ARBA" id="ARBA00000815"/>
    </source>
</evidence>
<dbReference type="PANTHER" id="PTHR30457:SF12">
    <property type="entry name" value="5'_3'-NUCLEOTIDASE SURE"/>
    <property type="match status" value="1"/>
</dbReference>
<dbReference type="GO" id="GO:0008253">
    <property type="term" value="F:5'-nucleotidase activity"/>
    <property type="evidence" value="ECO:0007669"/>
    <property type="project" value="UniProtKB-UniRule"/>
</dbReference>
<dbReference type="InterPro" id="IPR030048">
    <property type="entry name" value="SurE"/>
</dbReference>
<feature type="binding site" evidence="9">
    <location>
        <position position="12"/>
    </location>
    <ligand>
        <name>a divalent metal cation</name>
        <dbReference type="ChEBI" id="CHEBI:60240"/>
    </ligand>
</feature>
<keyword evidence="6 9" id="KW-0479">Metal-binding</keyword>
<dbReference type="GO" id="GO:0005737">
    <property type="term" value="C:cytoplasm"/>
    <property type="evidence" value="ECO:0007669"/>
    <property type="project" value="UniProtKB-SubCell"/>
</dbReference>
<comment type="cofactor">
    <cofactor evidence="9">
        <name>a divalent metal cation</name>
        <dbReference type="ChEBI" id="CHEBI:60240"/>
    </cofactor>
    <text evidence="9">Binds 1 divalent metal cation per subunit.</text>
</comment>
<evidence type="ECO:0000256" key="4">
    <source>
        <dbReference type="ARBA" id="ARBA00011062"/>
    </source>
</evidence>
<dbReference type="AlphaFoldDB" id="S4W837"/>
<keyword evidence="7 9" id="KW-0547">Nucleotide-binding</keyword>
<comment type="function">
    <text evidence="9">Nucleotidase that shows phosphatase activity on nucleoside 5'-monophosphates.</text>
</comment>
<evidence type="ECO:0000259" key="10">
    <source>
        <dbReference type="Pfam" id="PF01975"/>
    </source>
</evidence>
<keyword evidence="8 9" id="KW-0378">Hydrolase</keyword>
<dbReference type="InterPro" id="IPR002828">
    <property type="entry name" value="SurE-like_Pase/nucleotidase"/>
</dbReference>
<dbReference type="Pfam" id="PF01975">
    <property type="entry name" value="SurE"/>
    <property type="match status" value="1"/>
</dbReference>
<evidence type="ECO:0000313" key="11">
    <source>
        <dbReference type="EMBL" id="AGO88129.1"/>
    </source>
</evidence>
<dbReference type="Gene3D" id="3.40.1210.10">
    <property type="entry name" value="Survival protein SurE-like phosphatase/nucleotidase"/>
    <property type="match status" value="1"/>
</dbReference>
<dbReference type="NCBIfam" id="TIGR00087">
    <property type="entry name" value="surE"/>
    <property type="match status" value="1"/>
</dbReference>
<name>S4W837_9BACT</name>
<organism evidence="11">
    <name type="scientific">uncultured bacterium 413004-H17</name>
    <dbReference type="NCBI Taxonomy" id="1343843"/>
    <lineage>
        <taxon>Bacteria</taxon>
        <taxon>environmental samples</taxon>
    </lineage>
</organism>
<feature type="binding site" evidence="9">
    <location>
        <position position="42"/>
    </location>
    <ligand>
        <name>a divalent metal cation</name>
        <dbReference type="ChEBI" id="CHEBI:60240"/>
    </ligand>
</feature>
<evidence type="ECO:0000256" key="6">
    <source>
        <dbReference type="ARBA" id="ARBA00022723"/>
    </source>
</evidence>
<dbReference type="EMBL" id="KF170425">
    <property type="protein sequence ID" value="AGO88129.1"/>
    <property type="molecule type" value="Genomic_DNA"/>
</dbReference>
<evidence type="ECO:0000256" key="3">
    <source>
        <dbReference type="ARBA" id="ARBA00004496"/>
    </source>
</evidence>